<gene>
    <name evidence="1" type="ORF">ACFQRF_10370</name>
</gene>
<sequence>MPDLNVRGEPVAPSVLFFLFATLVLALVRPAAAPPPSLPAVRLPRPEPRTSSAYDVAVAGLRRVADAYPGWEMYPVPTGVAGQWSYTARRTRDGLRTRAGTPEGLAAIIAAVEAAPEAERIRPFLAMVEEPR</sequence>
<protein>
    <submittedName>
        <fullName evidence="1">Uncharacterized protein</fullName>
    </submittedName>
</protein>
<dbReference type="EMBL" id="JBHTBH010000004">
    <property type="protein sequence ID" value="MFC7328145.1"/>
    <property type="molecule type" value="Genomic_DNA"/>
</dbReference>
<dbReference type="Proteomes" id="UP001596540">
    <property type="component" value="Unassembled WGS sequence"/>
</dbReference>
<evidence type="ECO:0000313" key="2">
    <source>
        <dbReference type="Proteomes" id="UP001596540"/>
    </source>
</evidence>
<proteinExistence type="predicted"/>
<name>A0ABW2KF42_9ACTN</name>
<dbReference type="RefSeq" id="WP_379870795.1">
    <property type="nucleotide sequence ID" value="NZ_JBHTBH010000004.1"/>
</dbReference>
<evidence type="ECO:0000313" key="1">
    <source>
        <dbReference type="EMBL" id="MFC7328145.1"/>
    </source>
</evidence>
<comment type="caution">
    <text evidence="1">The sequence shown here is derived from an EMBL/GenBank/DDBJ whole genome shotgun (WGS) entry which is preliminary data.</text>
</comment>
<reference evidence="2" key="1">
    <citation type="journal article" date="2019" name="Int. J. Syst. Evol. Microbiol.">
        <title>The Global Catalogue of Microorganisms (GCM) 10K type strain sequencing project: providing services to taxonomists for standard genome sequencing and annotation.</title>
        <authorList>
            <consortium name="The Broad Institute Genomics Platform"/>
            <consortium name="The Broad Institute Genome Sequencing Center for Infectious Disease"/>
            <person name="Wu L."/>
            <person name="Ma J."/>
        </authorList>
    </citation>
    <scope>NUCLEOTIDE SEQUENCE [LARGE SCALE GENOMIC DNA]</scope>
    <source>
        <strain evidence="2">CGMCC 4.7382</strain>
    </source>
</reference>
<keyword evidence="2" id="KW-1185">Reference proteome</keyword>
<accession>A0ABW2KF42</accession>
<organism evidence="1 2">
    <name type="scientific">Marinactinospora rubrisoli</name>
    <dbReference type="NCBI Taxonomy" id="2715399"/>
    <lineage>
        <taxon>Bacteria</taxon>
        <taxon>Bacillati</taxon>
        <taxon>Actinomycetota</taxon>
        <taxon>Actinomycetes</taxon>
        <taxon>Streptosporangiales</taxon>
        <taxon>Nocardiopsidaceae</taxon>
        <taxon>Marinactinospora</taxon>
    </lineage>
</organism>